<dbReference type="Pfam" id="PF02393">
    <property type="entry name" value="US22"/>
    <property type="match status" value="2"/>
</dbReference>
<name>Q69050_9BETA</name>
<dbReference type="EMBL" id="L25528">
    <property type="protein sequence ID" value="AAA16733.1"/>
    <property type="molecule type" value="Genomic_DNA"/>
</dbReference>
<evidence type="ECO:0000313" key="1">
    <source>
        <dbReference type="EMBL" id="AAA16733.1"/>
    </source>
</evidence>
<dbReference type="InterPro" id="IPR003360">
    <property type="entry name" value="US22-like"/>
</dbReference>
<gene>
    <name evidence="1" type="primary">EPLF3</name>
</gene>
<proteinExistence type="predicted"/>
<accession>Q69050</accession>
<dbReference type="PIR" id="T09320">
    <property type="entry name" value="T09320"/>
</dbReference>
<protein>
    <submittedName>
        <fullName evidence="1">EPLF3 protein</fullName>
    </submittedName>
</protein>
<sequence length="322" mass="37711">AGQFIVMGLSSSKDIDLLVNFIENRQGATLALPWPEDYRLTLHSVENIPEISREDVQNWAKTYMCCGGELVVVGVIHKAKTRTCRGPIVLQGARGHIYVYNGFFDRSLYHVASSFHDLFSNGLRFFYPIYETCDYALDSTVALDMIAHSKSFSELLHYRNERKNAFFTLKTYPYKTFVRFCNLSMTEFSSRHLIQWRRKLQTSLLDVVFIVQHNFFGDWRELVVVFDGHGMLFCVDREESLLFIARNMSDFLKIGCLRYNENRRLHTQWFTQDTDYIKQVDEMFSRDVLCPLREHCQRSRRERGLLKICTSLVRGVNCIERG</sequence>
<feature type="non-terminal residue" evidence="1">
    <location>
        <position position="1"/>
    </location>
</feature>
<organism evidence="1">
    <name type="scientific">Human betaherpesvirus 6A</name>
    <dbReference type="NCBI Taxonomy" id="32603"/>
    <lineage>
        <taxon>Viruses</taxon>
        <taxon>Duplodnaviria</taxon>
        <taxon>Heunggongvirae</taxon>
        <taxon>Peploviricota</taxon>
        <taxon>Herviviricetes</taxon>
        <taxon>Herpesvirales</taxon>
        <taxon>Orthoherpesviridae</taxon>
        <taxon>Betaherpesvirinae</taxon>
        <taxon>Roseolovirus</taxon>
        <taxon>Roseolovirus humanbeta6a</taxon>
    </lineage>
</organism>
<reference evidence="1" key="1">
    <citation type="journal article" date="1994" name="J. Virol.">
        <title>Nucleotide sequence analysis of a 38.5-kilobase-pair region of the genome of human herpesvirus 6 encoding human cytomegalovirus immediate-early gene homologs and transactivating functions.</title>
        <authorList>
            <person name="Nicholas J."/>
            <person name="Martin M."/>
        </authorList>
    </citation>
    <scope>NUCLEOTIDE SEQUENCE</scope>
    <source>
        <strain evidence="1">U1102</strain>
    </source>
</reference>